<feature type="domain" description="NADH:quinone oxidoreductase/Mrp antiporter transmembrane" evidence="7">
    <location>
        <begin position="137"/>
        <end position="430"/>
    </location>
</feature>
<dbReference type="RefSeq" id="WP_348390367.1">
    <property type="nucleotide sequence ID" value="NZ_CP134145.1"/>
</dbReference>
<feature type="transmembrane region" description="Helical" evidence="6">
    <location>
        <begin position="6"/>
        <end position="25"/>
    </location>
</feature>
<dbReference type="PRINTS" id="PR01435">
    <property type="entry name" value="NPOXDRDTASE5"/>
</dbReference>
<proteinExistence type="predicted"/>
<evidence type="ECO:0000256" key="5">
    <source>
        <dbReference type="RuleBase" id="RU000320"/>
    </source>
</evidence>
<evidence type="ECO:0000259" key="8">
    <source>
        <dbReference type="Pfam" id="PF00662"/>
    </source>
</evidence>
<accession>A0ABY9TR21</accession>
<feature type="transmembrane region" description="Helical" evidence="6">
    <location>
        <begin position="32"/>
        <end position="53"/>
    </location>
</feature>
<feature type="transmembrane region" description="Helical" evidence="6">
    <location>
        <begin position="120"/>
        <end position="137"/>
    </location>
</feature>
<feature type="transmembrane region" description="Helical" evidence="6">
    <location>
        <begin position="143"/>
        <end position="162"/>
    </location>
</feature>
<dbReference type="Pfam" id="PF00662">
    <property type="entry name" value="Proton_antipo_N"/>
    <property type="match status" value="1"/>
</dbReference>
<feature type="transmembrane region" description="Helical" evidence="6">
    <location>
        <begin position="464"/>
        <end position="485"/>
    </location>
</feature>
<feature type="transmembrane region" description="Helical" evidence="6">
    <location>
        <begin position="88"/>
        <end position="108"/>
    </location>
</feature>
<feature type="transmembrane region" description="Helical" evidence="6">
    <location>
        <begin position="251"/>
        <end position="271"/>
    </location>
</feature>
<dbReference type="Pfam" id="PF00361">
    <property type="entry name" value="Proton_antipo_M"/>
    <property type="match status" value="1"/>
</dbReference>
<feature type="transmembrane region" description="Helical" evidence="6">
    <location>
        <begin position="283"/>
        <end position="304"/>
    </location>
</feature>
<dbReference type="EMBL" id="CP134145">
    <property type="protein sequence ID" value="WNC71232.1"/>
    <property type="molecule type" value="Genomic_DNA"/>
</dbReference>
<evidence type="ECO:0000256" key="3">
    <source>
        <dbReference type="ARBA" id="ARBA00022989"/>
    </source>
</evidence>
<protein>
    <submittedName>
        <fullName evidence="9">NADH-quinone oxidoreductase subunit L</fullName>
    </submittedName>
</protein>
<keyword evidence="3 6" id="KW-1133">Transmembrane helix</keyword>
<feature type="transmembrane region" description="Helical" evidence="6">
    <location>
        <begin position="372"/>
        <end position="393"/>
    </location>
</feature>
<feature type="transmembrane region" description="Helical" evidence="6">
    <location>
        <begin position="418"/>
        <end position="443"/>
    </location>
</feature>
<dbReference type="Gene3D" id="1.20.5.2700">
    <property type="match status" value="1"/>
</dbReference>
<feature type="transmembrane region" description="Helical" evidence="6">
    <location>
        <begin position="311"/>
        <end position="337"/>
    </location>
</feature>
<evidence type="ECO:0000256" key="6">
    <source>
        <dbReference type="SAM" id="Phobius"/>
    </source>
</evidence>
<keyword evidence="2 5" id="KW-0812">Transmembrane</keyword>
<dbReference type="PANTHER" id="PTHR42829">
    <property type="entry name" value="NADH-UBIQUINONE OXIDOREDUCTASE CHAIN 5"/>
    <property type="match status" value="1"/>
</dbReference>
<dbReference type="InterPro" id="IPR001516">
    <property type="entry name" value="Proton_antipo_N"/>
</dbReference>
<dbReference type="NCBIfam" id="TIGR01974">
    <property type="entry name" value="NDH_I_L"/>
    <property type="match status" value="1"/>
</dbReference>
<reference evidence="10" key="1">
    <citation type="submission" date="2023-09" db="EMBL/GenBank/DDBJ databases">
        <authorList>
            <person name="Li S."/>
            <person name="Li X."/>
            <person name="Zhang C."/>
            <person name="Zhao Z."/>
        </authorList>
    </citation>
    <scope>NUCLEOTIDE SEQUENCE [LARGE SCALE GENOMIC DNA]</scope>
    <source>
        <strain evidence="10">SQ149</strain>
    </source>
</reference>
<evidence type="ECO:0000313" key="10">
    <source>
        <dbReference type="Proteomes" id="UP001258994"/>
    </source>
</evidence>
<evidence type="ECO:0000259" key="7">
    <source>
        <dbReference type="Pfam" id="PF00361"/>
    </source>
</evidence>
<evidence type="ECO:0000256" key="4">
    <source>
        <dbReference type="ARBA" id="ARBA00023136"/>
    </source>
</evidence>
<feature type="transmembrane region" description="Helical" evidence="6">
    <location>
        <begin position="343"/>
        <end position="360"/>
    </location>
</feature>
<feature type="transmembrane region" description="Helical" evidence="6">
    <location>
        <begin position="218"/>
        <end position="239"/>
    </location>
</feature>
<feature type="transmembrane region" description="Helical" evidence="6">
    <location>
        <begin position="174"/>
        <end position="193"/>
    </location>
</feature>
<dbReference type="InterPro" id="IPR018393">
    <property type="entry name" value="NADHpl_OxRdtase_5_subgr"/>
</dbReference>
<evidence type="ECO:0000313" key="9">
    <source>
        <dbReference type="EMBL" id="WNC71232.1"/>
    </source>
</evidence>
<comment type="subcellular location">
    <subcellularLocation>
        <location evidence="1">Endomembrane system</location>
        <topology evidence="1">Multi-pass membrane protein</topology>
    </subcellularLocation>
    <subcellularLocation>
        <location evidence="5">Membrane</location>
        <topology evidence="5">Multi-pass membrane protein</topology>
    </subcellularLocation>
</comment>
<sequence length="634" mass="68976">MMDHIQILSYLPFYPLLSFVLLVLLGKRLSWLMATILSVGAMALSALSSAYLLQVAMLTPDTVLHAHLWQWFKLGEEPINFALRLDSLSMVMISVVSGVGFLIHAYAAAYMRGDENFSRFMAYMNLFIVAMLLLVLADNLVLLYLGWEGVGLCSFLLIGFWYQNPENAMAAKKAFIVTRVGDTFLAIGLFLLFRETGSLTISDVTALAHSNYLVENDMAFWICLLLVGGAVGKSAQLPLQTWLPDAMAGPTPVSALIHAATMVTAGVYLIARMQGLFILTPEVMTIVAWIGALTLLLAGFAALGQSDIKRVLAYSTMSQIGYMMLALGAGAFSAGVMHLMTHAFFKALLFLTAGSIILALHHQQNMFKMGGLLKKLPLISALFIIGIAALIAFPGTSGFVSKEAILAELYSSATAGPVFWWIGVLGALITSIYSFRMLFITFFGEYRGDETVHKVTDKLQLIPLMILAVLALVGGLITLDLSALFPTLTSTNSDPSWLHTVAIATPFVGIVIAYVVYFPKTGKDVVDPRENTTPGISSGADIYSFLQRGLGFDTLYNTFLVKPFVFISKLNKNDIIDQLVHGIRWNVQTWHEVLKASQNGQLRWYGAMLGVGVALLLAIVLFTSDVSSIGGGAL</sequence>
<organism evidence="9 10">
    <name type="scientific">Thalassotalea psychrophila</name>
    <dbReference type="NCBI Taxonomy" id="3065647"/>
    <lineage>
        <taxon>Bacteria</taxon>
        <taxon>Pseudomonadati</taxon>
        <taxon>Pseudomonadota</taxon>
        <taxon>Gammaproteobacteria</taxon>
        <taxon>Alteromonadales</taxon>
        <taxon>Colwelliaceae</taxon>
        <taxon>Thalassotalea</taxon>
    </lineage>
</organism>
<dbReference type="NCBIfam" id="NF005141">
    <property type="entry name" value="PRK06590.1"/>
    <property type="match status" value="1"/>
</dbReference>
<keyword evidence="10" id="KW-1185">Reference proteome</keyword>
<gene>
    <name evidence="9" type="primary">nuoL</name>
    <name evidence="9" type="ORF">RGQ13_14010</name>
</gene>
<feature type="domain" description="NADH-Ubiquinone oxidoreductase (complex I) chain 5 N-terminal" evidence="8">
    <location>
        <begin position="71"/>
        <end position="121"/>
    </location>
</feature>
<dbReference type="Proteomes" id="UP001258994">
    <property type="component" value="Chromosome"/>
</dbReference>
<name>A0ABY9TR21_9GAMM</name>
<dbReference type="InterPro" id="IPR003945">
    <property type="entry name" value="NU5C-like"/>
</dbReference>
<feature type="transmembrane region" description="Helical" evidence="6">
    <location>
        <begin position="604"/>
        <end position="624"/>
    </location>
</feature>
<evidence type="ECO:0000256" key="2">
    <source>
        <dbReference type="ARBA" id="ARBA00022692"/>
    </source>
</evidence>
<dbReference type="PANTHER" id="PTHR42829:SF2">
    <property type="entry name" value="NADH-UBIQUINONE OXIDOREDUCTASE CHAIN 5"/>
    <property type="match status" value="1"/>
</dbReference>
<feature type="transmembrane region" description="Helical" evidence="6">
    <location>
        <begin position="497"/>
        <end position="517"/>
    </location>
</feature>
<evidence type="ECO:0000256" key="1">
    <source>
        <dbReference type="ARBA" id="ARBA00004127"/>
    </source>
</evidence>
<keyword evidence="4 6" id="KW-0472">Membrane</keyword>
<dbReference type="PRINTS" id="PR01434">
    <property type="entry name" value="NADHDHGNASE5"/>
</dbReference>
<dbReference type="InterPro" id="IPR001750">
    <property type="entry name" value="ND/Mrp_TM"/>
</dbReference>